<reference evidence="3" key="1">
    <citation type="submission" date="2017-08" db="EMBL/GenBank/DDBJ databases">
        <title>Genome sequence of Candidatus Hamiltonella defensa from Acyrthosiphon pisum strain MI47.</title>
        <authorList>
            <person name="Patel V.A."/>
            <person name="Chevignon G."/>
            <person name="Russell J.A."/>
            <person name="Oliver K.M."/>
        </authorList>
    </citation>
    <scope>NUCLEOTIDE SEQUENCE</scope>
    <source>
        <strain evidence="3">MI47</strain>
    </source>
</reference>
<evidence type="ECO:0000259" key="2">
    <source>
        <dbReference type="Pfam" id="PF02638"/>
    </source>
</evidence>
<dbReference type="GO" id="GO:0016787">
    <property type="term" value="F:hydrolase activity"/>
    <property type="evidence" value="ECO:0007669"/>
    <property type="project" value="UniProtKB-KW"/>
</dbReference>
<dbReference type="AlphaFoldDB" id="A0AAC9VIY9"/>
<dbReference type="PANTHER" id="PTHR43405">
    <property type="entry name" value="GLYCOSYL HYDROLASE DIGH"/>
    <property type="match status" value="1"/>
</dbReference>
<dbReference type="RefSeq" id="WP_095034398.1">
    <property type="nucleotide sequence ID" value="NZ_CAWNYN010000001.1"/>
</dbReference>
<proteinExistence type="predicted"/>
<keyword evidence="1" id="KW-0732">Signal</keyword>
<dbReference type="InterPro" id="IPR017853">
    <property type="entry name" value="GH"/>
</dbReference>
<evidence type="ECO:0000256" key="1">
    <source>
        <dbReference type="ARBA" id="ARBA00022729"/>
    </source>
</evidence>
<evidence type="ECO:0000313" key="4">
    <source>
        <dbReference type="Proteomes" id="UP000792865"/>
    </source>
</evidence>
<dbReference type="InterPro" id="IPR003790">
    <property type="entry name" value="GHL10"/>
</dbReference>
<gene>
    <name evidence="3" type="ORF">CJJ18_06685</name>
</gene>
<keyword evidence="3" id="KW-0378">Hydrolase</keyword>
<dbReference type="Pfam" id="PF02638">
    <property type="entry name" value="GHL10"/>
    <property type="match status" value="1"/>
</dbReference>
<evidence type="ECO:0000313" key="3">
    <source>
        <dbReference type="EMBL" id="ASV33738.1"/>
    </source>
</evidence>
<dbReference type="EMBL" id="CP022932">
    <property type="protein sequence ID" value="ASV33738.1"/>
    <property type="molecule type" value="Genomic_DNA"/>
</dbReference>
<dbReference type="Proteomes" id="UP000792865">
    <property type="component" value="Chromosome"/>
</dbReference>
<dbReference type="SUPFAM" id="SSF51445">
    <property type="entry name" value="(Trans)glycosidases"/>
    <property type="match status" value="1"/>
</dbReference>
<dbReference type="PROSITE" id="PS51257">
    <property type="entry name" value="PROKAR_LIPOPROTEIN"/>
    <property type="match status" value="1"/>
</dbReference>
<dbReference type="InterPro" id="IPR052177">
    <property type="entry name" value="Divisome_Glycosyl_Hydrolase"/>
</dbReference>
<accession>A0AAC9VIY9</accession>
<protein>
    <submittedName>
        <fullName evidence="3">Glycosyl hydrolase</fullName>
    </submittedName>
</protein>
<name>A0AAC9VIY9_9ENTR</name>
<sequence length="532" mass="62097">MKWCHWWLFVFIFLITACSNLKKVGSEKNRHFRASWVASVINLDWPSKTSTEIFSEQERILVQKKELIQILDQAVKMRMNAIILQVKPEADALYASDILPWSSYLTGTLGKNPGYDPLAFAVQEAHKRNLELHAWINPYRVSMNTAKNTIDQLNRLLPDRKKSVYKSHPEWIRIAYDRFVLDPGIPEVRDWIKNIIKEIVIRYDIDAIHLDDYFYYETPTSKLNDHETYLQYFNNFNNKADWRRNNTYLLIKSLSEEIHRLKPQVKFGISPTGVWRNKKQDPLGSETGVLSTHYDQNFSDTVLWVKEKLIDYIVPQVYWSFDRKVARYDVIASWWADLLENKNTHLYIGNAFYKAGVPSELEPSWAENGGALEIERQLHFNENTSGIKGSILFRHLSLNDPLKKNAANMIKNTLWSMPVLIPSMPWKGSSVPPENPIKIKKIITSKGIELTWKAGDKPGDKSHQNLTLYYAIYKRSKNTWGLLYHYQLLKTVRKTGLYETWLDPSPFSHKSDVYIISALNRNHNESLGRIFD</sequence>
<dbReference type="PANTHER" id="PTHR43405:SF1">
    <property type="entry name" value="GLYCOSYL HYDROLASE DIGH"/>
    <property type="match status" value="1"/>
</dbReference>
<feature type="domain" description="Glycosyl hydrolase-like 10" evidence="2">
    <location>
        <begin position="32"/>
        <end position="366"/>
    </location>
</feature>
<organism evidence="3 4">
    <name type="scientific">Candidatus Williamhamiltonella defendens</name>
    <dbReference type="NCBI Taxonomy" id="138072"/>
    <lineage>
        <taxon>Bacteria</taxon>
        <taxon>Pseudomonadati</taxon>
        <taxon>Pseudomonadota</taxon>
        <taxon>Gammaproteobacteria</taxon>
        <taxon>Enterobacterales</taxon>
        <taxon>Enterobacteriaceae</taxon>
        <taxon>aphid secondary symbionts</taxon>
        <taxon>Candidatus Williamhamiltonella</taxon>
    </lineage>
</organism>
<dbReference type="Gene3D" id="3.20.20.80">
    <property type="entry name" value="Glycosidases"/>
    <property type="match status" value="1"/>
</dbReference>